<reference evidence="2 3" key="1">
    <citation type="submission" date="2020-06" db="EMBL/GenBank/DDBJ databases">
        <title>REHAB project genomes.</title>
        <authorList>
            <person name="Shaw L.P."/>
        </authorList>
    </citation>
    <scope>NUCLEOTIDE SEQUENCE [LARGE SCALE GENOMIC DNA]</scope>
    <source>
        <strain evidence="2 3">RHB10-C12</strain>
    </source>
</reference>
<dbReference type="EMBL" id="CP057906">
    <property type="protein sequence ID" value="QMO39584.1"/>
    <property type="molecule type" value="Genomic_DNA"/>
</dbReference>
<sequence length="262" mass="29648">MASNWIKLEVITPDKPEIFRIAEILNIDPDAALGKVIRFWAWADQQMIDGNAECNARGVTKSAIDRITFMAGFADALIQVGWLVESDGVLSLPNFERHNGKSSKKRAVTNERVTKIRELKRKGNAASVTQTDQKALPEEEEEEDINTDLPLNPPRQKRASKKFEPEAIALPDWLPETLWNEWVQFRQALRKPIRTEQGANGAIRELEKFRQQGFTPEQVIRHSIANEYQGLFAPKSVRPETLLRQVNTVSLPDSAIPPGFRG</sequence>
<protein>
    <recommendedName>
        <fullName evidence="4">Phage protein</fullName>
    </recommendedName>
</protein>
<proteinExistence type="predicted"/>
<evidence type="ECO:0008006" key="4">
    <source>
        <dbReference type="Google" id="ProtNLM"/>
    </source>
</evidence>
<evidence type="ECO:0000313" key="3">
    <source>
        <dbReference type="Proteomes" id="UP000514754"/>
    </source>
</evidence>
<organism evidence="2 3">
    <name type="scientific">Escherichia coli</name>
    <dbReference type="NCBI Taxonomy" id="562"/>
    <lineage>
        <taxon>Bacteria</taxon>
        <taxon>Pseudomonadati</taxon>
        <taxon>Pseudomonadota</taxon>
        <taxon>Gammaproteobacteria</taxon>
        <taxon>Enterobacterales</taxon>
        <taxon>Enterobacteriaceae</taxon>
        <taxon>Escherichia</taxon>
    </lineage>
</organism>
<evidence type="ECO:0000256" key="1">
    <source>
        <dbReference type="SAM" id="MobiDB-lite"/>
    </source>
</evidence>
<feature type="region of interest" description="Disordered" evidence="1">
    <location>
        <begin position="120"/>
        <end position="160"/>
    </location>
</feature>
<gene>
    <name evidence="2" type="ORF">HVW43_04425</name>
</gene>
<accession>A0A7L7E6Y0</accession>
<dbReference type="Proteomes" id="UP000514754">
    <property type="component" value="Chromosome"/>
</dbReference>
<evidence type="ECO:0000313" key="2">
    <source>
        <dbReference type="EMBL" id="QMO39584.1"/>
    </source>
</evidence>
<dbReference type="AlphaFoldDB" id="A0A7L7E6Y0"/>
<name>A0A7L7E6Y0_ECOLX</name>